<evidence type="ECO:0000256" key="4">
    <source>
        <dbReference type="ARBA" id="ARBA00022705"/>
    </source>
</evidence>
<name>A0A7N0TXA5_KALFE</name>
<evidence type="ECO:0000256" key="3">
    <source>
        <dbReference type="ARBA" id="ARBA00018596"/>
    </source>
</evidence>
<dbReference type="EnsemblPlants" id="Kaladp0048s0162.1.v1.1">
    <property type="protein sequence ID" value="Kaladp0048s0162.1.v1.1"/>
    <property type="gene ID" value="Kaladp0048s0162.v1.1"/>
</dbReference>
<evidence type="ECO:0000259" key="7">
    <source>
        <dbReference type="Pfam" id="PF04042"/>
    </source>
</evidence>
<evidence type="ECO:0000256" key="2">
    <source>
        <dbReference type="ARBA" id="ARBA00007299"/>
    </source>
</evidence>
<evidence type="ECO:0000313" key="11">
    <source>
        <dbReference type="Proteomes" id="UP000594263"/>
    </source>
</evidence>
<dbReference type="Pfam" id="PF22062">
    <property type="entry name" value="OB_DPOA2"/>
    <property type="match status" value="1"/>
</dbReference>
<organism evidence="10 11">
    <name type="scientific">Kalanchoe fedtschenkoi</name>
    <name type="common">Lavender scallops</name>
    <name type="synonym">South American air plant</name>
    <dbReference type="NCBI Taxonomy" id="63787"/>
    <lineage>
        <taxon>Eukaryota</taxon>
        <taxon>Viridiplantae</taxon>
        <taxon>Streptophyta</taxon>
        <taxon>Embryophyta</taxon>
        <taxon>Tracheophyta</taxon>
        <taxon>Spermatophyta</taxon>
        <taxon>Magnoliopsida</taxon>
        <taxon>eudicotyledons</taxon>
        <taxon>Gunneridae</taxon>
        <taxon>Pentapetalae</taxon>
        <taxon>Saxifragales</taxon>
        <taxon>Crassulaceae</taxon>
        <taxon>Kalanchoe</taxon>
    </lineage>
</organism>
<dbReference type="InterPro" id="IPR013627">
    <property type="entry name" value="Pol_alpha_B_N"/>
</dbReference>
<comment type="function">
    <text evidence="6">Accessory subunit of the DNA polymerase alpha complex (also known as the alpha DNA polymerase-primase complex) which plays an essential role in the initiation of DNA synthesis.</text>
</comment>
<keyword evidence="4 6" id="KW-0235">DNA replication</keyword>
<dbReference type="GO" id="GO:0005658">
    <property type="term" value="C:alpha DNA polymerase:primase complex"/>
    <property type="evidence" value="ECO:0007669"/>
    <property type="project" value="TreeGrafter"/>
</dbReference>
<dbReference type="OMA" id="RFMYDRT"/>
<dbReference type="GO" id="GO:0006270">
    <property type="term" value="P:DNA replication initiation"/>
    <property type="evidence" value="ECO:0007669"/>
    <property type="project" value="TreeGrafter"/>
</dbReference>
<dbReference type="Pfam" id="PF04042">
    <property type="entry name" value="DNA_pol_E_B"/>
    <property type="match status" value="1"/>
</dbReference>
<comment type="subcellular location">
    <subcellularLocation>
        <location evidence="1 6">Nucleus</location>
    </subcellularLocation>
</comment>
<evidence type="ECO:0000256" key="6">
    <source>
        <dbReference type="PIRNR" id="PIRNR018300"/>
    </source>
</evidence>
<evidence type="ECO:0000259" key="8">
    <source>
        <dbReference type="Pfam" id="PF08418"/>
    </source>
</evidence>
<protein>
    <recommendedName>
        <fullName evidence="3 6">DNA polymerase alpha subunit B</fullName>
    </recommendedName>
</protein>
<evidence type="ECO:0000313" key="10">
    <source>
        <dbReference type="EnsemblPlants" id="Kaladp0048s0162.1.v1.1"/>
    </source>
</evidence>
<dbReference type="InterPro" id="IPR054300">
    <property type="entry name" value="OB_DPOA2"/>
</dbReference>
<dbReference type="GO" id="GO:0003677">
    <property type="term" value="F:DNA binding"/>
    <property type="evidence" value="ECO:0007669"/>
    <property type="project" value="InterPro"/>
</dbReference>
<reference evidence="10" key="1">
    <citation type="submission" date="2021-01" db="UniProtKB">
        <authorList>
            <consortium name="EnsemblPlants"/>
        </authorList>
    </citation>
    <scope>IDENTIFICATION</scope>
</reference>
<feature type="domain" description="DNA polymerase alpha/delta/epsilon subunit B" evidence="7">
    <location>
        <begin position="357"/>
        <end position="567"/>
    </location>
</feature>
<evidence type="ECO:0000256" key="1">
    <source>
        <dbReference type="ARBA" id="ARBA00004123"/>
    </source>
</evidence>
<dbReference type="InterPro" id="IPR043034">
    <property type="entry name" value="DNA_pol_alpha_B_N_sf"/>
</dbReference>
<dbReference type="PANTHER" id="PTHR23061">
    <property type="entry name" value="DNA POLYMERASE 2 ALPHA 70 KDA SUBUNIT"/>
    <property type="match status" value="1"/>
</dbReference>
<dbReference type="PANTHER" id="PTHR23061:SF12">
    <property type="entry name" value="DNA POLYMERASE ALPHA SUBUNIT B"/>
    <property type="match status" value="1"/>
</dbReference>
<keyword evidence="5 6" id="KW-0539">Nucleus</keyword>
<dbReference type="PIRSF" id="PIRSF018300">
    <property type="entry name" value="DNA_pol_alph_2"/>
    <property type="match status" value="1"/>
</dbReference>
<dbReference type="Pfam" id="PF08418">
    <property type="entry name" value="Pol_alpha_B_N"/>
    <property type="match status" value="1"/>
</dbReference>
<comment type="similarity">
    <text evidence="2 6">Belongs to the DNA polymerase alpha subunit B family.</text>
</comment>
<accession>A0A7N0TXA5</accession>
<sequence length="619" mass="69135">MEEEIKAEFLKSGFTFDEEEEVLKKCVAFCINCKLSASDLVSSWEVYYLNRQLDEPVVYNAQMDGFLIYLQDELRDAAVKEEQQLHVYSMLDVSGILNGDEQDTKDEILRTPTKSGQSKVEANDSMHYTFEDYPTSRGRAETDTPYGRRKNKFVIQQTGCDLPALEGRRTDHGDDNLEDDIISRVRPGKRCSLQVHGSKPEPGCRFMYERIEDRVNHLENRILKHAAVCHASGLYDEPTDATIASQKSIMAVGMICCDGEGRLNEKSTLLQCSAEHSGGQRVRLDLQKLRQFSIFPGQVVGVEGNNPSGHCFVASKIIDYIPCLKSSSVNFPPAKKQDLDPEFASTDEENISELSMIIAAGPFTTIDNLYFEPLSDLLAYARRKLPQLLVLMGPFIDSEHSEIQKCSIHKTFDEIFQLEILKKLQDYVEYMGSSARVLLVPSTRDAHHDFVFPQPPFDVQLHDVTHQILSLTNPGTFNANEVNVGCCTVDILKHISAEMVSRKPADGLPWDGRSKLANHIIAQRSFYPLYPPAEVVPLDLSLAPEALNISSVPDILILPSDLAPFVKVLCLGESNDVEEQVKCLCVNPGRLSKGDKGGYFVELNYQGSPQTSSASIVNI</sequence>
<dbReference type="Proteomes" id="UP000594263">
    <property type="component" value="Unplaced"/>
</dbReference>
<dbReference type="InterPro" id="IPR016722">
    <property type="entry name" value="DNA_pol_alpha_bsu"/>
</dbReference>
<feature type="domain" description="DNA polymerase alpha subunit B N-terminal" evidence="8">
    <location>
        <begin position="3"/>
        <end position="52"/>
    </location>
</feature>
<dbReference type="Gene3D" id="1.10.8.530">
    <property type="entry name" value="DNA polymerase alpha-primase, subunit B, N-terminal domain"/>
    <property type="match status" value="1"/>
</dbReference>
<feature type="domain" description="DNA polymerase alpha subunit B OB" evidence="9">
    <location>
        <begin position="214"/>
        <end position="318"/>
    </location>
</feature>
<evidence type="ECO:0000259" key="9">
    <source>
        <dbReference type="Pfam" id="PF22062"/>
    </source>
</evidence>
<evidence type="ECO:0000256" key="5">
    <source>
        <dbReference type="ARBA" id="ARBA00023242"/>
    </source>
</evidence>
<dbReference type="Gene3D" id="3.60.21.60">
    <property type="match status" value="2"/>
</dbReference>
<dbReference type="InterPro" id="IPR007185">
    <property type="entry name" value="DNA_pol_a/d/e_bsu"/>
</dbReference>
<dbReference type="Gramene" id="Kaladp0048s0162.1.v1.1">
    <property type="protein sequence ID" value="Kaladp0048s0162.1.v1.1"/>
    <property type="gene ID" value="Kaladp0048s0162.v1.1"/>
</dbReference>
<dbReference type="FunFam" id="3.60.21.60:FF:000004">
    <property type="entry name" value="DNA polymerase alpha subunit B"/>
    <property type="match status" value="1"/>
</dbReference>
<proteinExistence type="inferred from homology"/>
<keyword evidence="11" id="KW-1185">Reference proteome</keyword>
<dbReference type="AlphaFoldDB" id="A0A7N0TXA5"/>